<dbReference type="InterPro" id="IPR052016">
    <property type="entry name" value="Bact_Sigma-Reg"/>
</dbReference>
<proteinExistence type="predicted"/>
<dbReference type="InterPro" id="IPR036457">
    <property type="entry name" value="PPM-type-like_dom_sf"/>
</dbReference>
<name>A0A7Y9UKK0_9ACTN</name>
<dbReference type="Pfam" id="PF07228">
    <property type="entry name" value="SpoIIE"/>
    <property type="match status" value="1"/>
</dbReference>
<dbReference type="Proteomes" id="UP000544110">
    <property type="component" value="Unassembled WGS sequence"/>
</dbReference>
<evidence type="ECO:0000313" key="4">
    <source>
        <dbReference type="Proteomes" id="UP000544110"/>
    </source>
</evidence>
<comment type="caution">
    <text evidence="3">The sequence shown here is derived from an EMBL/GenBank/DDBJ whole genome shotgun (WGS) entry which is preliminary data.</text>
</comment>
<dbReference type="PANTHER" id="PTHR43156:SF2">
    <property type="entry name" value="STAGE II SPORULATION PROTEIN E"/>
    <property type="match status" value="1"/>
</dbReference>
<dbReference type="SMART" id="SM00331">
    <property type="entry name" value="PP2C_SIG"/>
    <property type="match status" value="1"/>
</dbReference>
<keyword evidence="4" id="KW-1185">Reference proteome</keyword>
<accession>A0A7Y9UKK0</accession>
<evidence type="ECO:0000313" key="3">
    <source>
        <dbReference type="EMBL" id="NYG54042.1"/>
    </source>
</evidence>
<keyword evidence="1" id="KW-0378">Hydrolase</keyword>
<dbReference type="GO" id="GO:0016791">
    <property type="term" value="F:phosphatase activity"/>
    <property type="evidence" value="ECO:0007669"/>
    <property type="project" value="TreeGrafter"/>
</dbReference>
<dbReference type="SUPFAM" id="SSF81606">
    <property type="entry name" value="PP2C-like"/>
    <property type="match status" value="1"/>
</dbReference>
<protein>
    <submittedName>
        <fullName evidence="3">Serine phosphatase RsbU (Regulator of sigma subunit)</fullName>
    </submittedName>
</protein>
<dbReference type="Gene3D" id="3.60.40.10">
    <property type="entry name" value="PPM-type phosphatase domain"/>
    <property type="match status" value="1"/>
</dbReference>
<organism evidence="3 4">
    <name type="scientific">Nocardioides perillae</name>
    <dbReference type="NCBI Taxonomy" id="1119534"/>
    <lineage>
        <taxon>Bacteria</taxon>
        <taxon>Bacillati</taxon>
        <taxon>Actinomycetota</taxon>
        <taxon>Actinomycetes</taxon>
        <taxon>Propionibacteriales</taxon>
        <taxon>Nocardioidaceae</taxon>
        <taxon>Nocardioides</taxon>
    </lineage>
</organism>
<dbReference type="PANTHER" id="PTHR43156">
    <property type="entry name" value="STAGE II SPORULATION PROTEIN E-RELATED"/>
    <property type="match status" value="1"/>
</dbReference>
<dbReference type="InterPro" id="IPR001932">
    <property type="entry name" value="PPM-type_phosphatase-like_dom"/>
</dbReference>
<feature type="domain" description="PPM-type phosphatase" evidence="2">
    <location>
        <begin position="170"/>
        <end position="393"/>
    </location>
</feature>
<evidence type="ECO:0000259" key="2">
    <source>
        <dbReference type="SMART" id="SM00331"/>
    </source>
</evidence>
<reference evidence="3 4" key="1">
    <citation type="submission" date="2020-07" db="EMBL/GenBank/DDBJ databases">
        <title>Sequencing the genomes of 1000 actinobacteria strains.</title>
        <authorList>
            <person name="Klenk H.-P."/>
        </authorList>
    </citation>
    <scope>NUCLEOTIDE SEQUENCE [LARGE SCALE GENOMIC DNA]</scope>
    <source>
        <strain evidence="3 4">DSM 24552</strain>
    </source>
</reference>
<dbReference type="AlphaFoldDB" id="A0A7Y9UKK0"/>
<dbReference type="EMBL" id="JACCAC010000001">
    <property type="protein sequence ID" value="NYG54042.1"/>
    <property type="molecule type" value="Genomic_DNA"/>
</dbReference>
<sequence>MTDDVPSLDLAELLVAAEDVSPASAVTAAADHLRARLDAEGVCYWIADAAGRRLLSAPGRDRLPITGSAAGTAWLEQRLVDDERDWWVPVTVRGDAHGVLQVTFPDGGDLTEDRGRIAALLEGVGHALGYLLVANQLHTDAYEEARRSEPFALSMEVQRRLLPQAWVCEGGSFTLAGWLEPSSKAGGDTFDYIASHDRLTVTLTDAVGHDVEAALLATLAVNALRGARRAGGDVTAQGHAVHEAFARHASPEQYATGLLLELPLDSTSAPEHGTARDGRVAARVVNAGHPPMRLMRGGEVRSVELPADLPFGLDLPGVAHRFAAHEVELQPGDRLVLLTDGMYEGSADDFDLDAALLKAADLHPRTAVQEVAHAFRDHVGDPDDDATMLVLDWHGGTTRRQTSGGADH</sequence>
<dbReference type="RefSeq" id="WP_179516746.1">
    <property type="nucleotide sequence ID" value="NZ_JACCAC010000001.1"/>
</dbReference>
<evidence type="ECO:0000256" key="1">
    <source>
        <dbReference type="ARBA" id="ARBA00022801"/>
    </source>
</evidence>
<gene>
    <name evidence="3" type="ORF">BJ989_000346</name>
</gene>